<evidence type="ECO:0000256" key="2">
    <source>
        <dbReference type="ARBA" id="ARBA00001933"/>
    </source>
</evidence>
<dbReference type="RefSeq" id="WP_408164975.1">
    <property type="nucleotide sequence ID" value="NZ_JAQQFR010000001.1"/>
</dbReference>
<dbReference type="Pfam" id="PF00291">
    <property type="entry name" value="PALP"/>
    <property type="match status" value="1"/>
</dbReference>
<evidence type="ECO:0000256" key="1">
    <source>
        <dbReference type="ARBA" id="ARBA00001913"/>
    </source>
</evidence>
<feature type="domain" description="Tryptophan synthase beta chain-like PALP" evidence="7">
    <location>
        <begin position="35"/>
        <end position="330"/>
    </location>
</feature>
<dbReference type="PANTHER" id="PTHR43050">
    <property type="entry name" value="SERINE / THREONINE RACEMASE FAMILY MEMBER"/>
    <property type="match status" value="1"/>
</dbReference>
<proteinExistence type="predicted"/>
<dbReference type="Proteomes" id="UP001629214">
    <property type="component" value="Unassembled WGS sequence"/>
</dbReference>
<keyword evidence="6" id="KW-0663">Pyridoxal phosphate</keyword>
<comment type="cofactor">
    <cofactor evidence="2">
        <name>pyridoxal 5'-phosphate</name>
        <dbReference type="ChEBI" id="CHEBI:597326"/>
    </cofactor>
</comment>
<evidence type="ECO:0000256" key="3">
    <source>
        <dbReference type="ARBA" id="ARBA00001936"/>
    </source>
</evidence>
<gene>
    <name evidence="8" type="ORF">PQR63_01390</name>
</gene>
<reference evidence="8 9" key="1">
    <citation type="journal article" date="2024" name="Chem. Sci.">
        <title>Discovery of megapolipeptins by genome mining of a Burkholderiales bacteria collection.</title>
        <authorList>
            <person name="Paulo B.S."/>
            <person name="Recchia M.J.J."/>
            <person name="Lee S."/>
            <person name="Fergusson C.H."/>
            <person name="Romanowski S.B."/>
            <person name="Hernandez A."/>
            <person name="Krull N."/>
            <person name="Liu D.Y."/>
            <person name="Cavanagh H."/>
            <person name="Bos A."/>
            <person name="Gray C.A."/>
            <person name="Murphy B.T."/>
            <person name="Linington R.G."/>
            <person name="Eustaquio A.S."/>
        </authorList>
    </citation>
    <scope>NUCLEOTIDE SEQUENCE [LARGE SCALE GENOMIC DNA]</scope>
    <source>
        <strain evidence="8 9">RL21-008-BIB-B</strain>
    </source>
</reference>
<dbReference type="CDD" id="cd01562">
    <property type="entry name" value="Thr-dehyd"/>
    <property type="match status" value="1"/>
</dbReference>
<dbReference type="SUPFAM" id="SSF53686">
    <property type="entry name" value="Tryptophan synthase beta subunit-like PLP-dependent enzymes"/>
    <property type="match status" value="1"/>
</dbReference>
<comment type="cofactor">
    <cofactor evidence="3">
        <name>Mn(2+)</name>
        <dbReference type="ChEBI" id="CHEBI:29035"/>
    </cofactor>
</comment>
<accession>A0ABW8Z3W5</accession>
<keyword evidence="5" id="KW-0460">Magnesium</keyword>
<dbReference type="InterPro" id="IPR036052">
    <property type="entry name" value="TrpB-like_PALP_sf"/>
</dbReference>
<evidence type="ECO:0000313" key="9">
    <source>
        <dbReference type="Proteomes" id="UP001629214"/>
    </source>
</evidence>
<comment type="cofactor">
    <cofactor evidence="1">
        <name>Ca(2+)</name>
        <dbReference type="ChEBI" id="CHEBI:29108"/>
    </cofactor>
</comment>
<comment type="caution">
    <text evidence="8">The sequence shown here is derived from an EMBL/GenBank/DDBJ whole genome shotgun (WGS) entry which is preliminary data.</text>
</comment>
<dbReference type="EMBL" id="JAQQFR010000001">
    <property type="protein sequence ID" value="MFL9877019.1"/>
    <property type="molecule type" value="Genomic_DNA"/>
</dbReference>
<dbReference type="PANTHER" id="PTHR43050:SF1">
    <property type="entry name" value="SERINE RACEMASE"/>
    <property type="match status" value="1"/>
</dbReference>
<sequence>MHALHANPSQSIRHSLLGEIKVPVFHDVEQAAQRIRDHVRRTPLLRSPVLDEIAGARVWLKAENLQITGSFKARGAFNALLSMSPDQRSRGVIAYSTGNHGQAIAWAAKQLNTKATIVMPSDAPKNKILGALKQGAEVRQYDRRHESREAIGMQILEETGGTLIPPGDHPDVLAGQGTVILEAIADLQRETEEGLDNFITPCGGGGLAAGSSLVLKALSPSTGIFAVEPGDFDDTVRSLASGRRESNPAGSQSICDALQAVTPAELPYEINRHALTGAVAVSDEEVAAAIRFALEQLHVLVEPGGCVALAAVLAGKLALNGGNTVLVLSGGNIDMPLLETMLR</sequence>
<dbReference type="InterPro" id="IPR001926">
    <property type="entry name" value="TrpB-like_PALP"/>
</dbReference>
<evidence type="ECO:0000313" key="8">
    <source>
        <dbReference type="EMBL" id="MFL9877019.1"/>
    </source>
</evidence>
<protein>
    <submittedName>
        <fullName evidence="8">Threonine/serine dehydratase</fullName>
    </submittedName>
</protein>
<name>A0ABW8Z3W5_9BURK</name>
<organism evidence="8 9">
    <name type="scientific">Herbaspirillum rhizosphaerae</name>
    <dbReference type="NCBI Taxonomy" id="346179"/>
    <lineage>
        <taxon>Bacteria</taxon>
        <taxon>Pseudomonadati</taxon>
        <taxon>Pseudomonadota</taxon>
        <taxon>Betaproteobacteria</taxon>
        <taxon>Burkholderiales</taxon>
        <taxon>Oxalobacteraceae</taxon>
        <taxon>Herbaspirillum</taxon>
    </lineage>
</organism>
<dbReference type="InterPro" id="IPR000634">
    <property type="entry name" value="Ser/Thr_deHydtase_PyrdxlP-BS"/>
</dbReference>
<evidence type="ECO:0000256" key="5">
    <source>
        <dbReference type="ARBA" id="ARBA00022842"/>
    </source>
</evidence>
<evidence type="ECO:0000256" key="4">
    <source>
        <dbReference type="ARBA" id="ARBA00001946"/>
    </source>
</evidence>
<comment type="cofactor">
    <cofactor evidence="4">
        <name>Mg(2+)</name>
        <dbReference type="ChEBI" id="CHEBI:18420"/>
    </cofactor>
</comment>
<keyword evidence="9" id="KW-1185">Reference proteome</keyword>
<evidence type="ECO:0000256" key="6">
    <source>
        <dbReference type="ARBA" id="ARBA00022898"/>
    </source>
</evidence>
<dbReference type="PROSITE" id="PS00165">
    <property type="entry name" value="DEHYDRATASE_SER_THR"/>
    <property type="match status" value="1"/>
</dbReference>
<dbReference type="Gene3D" id="3.40.50.1100">
    <property type="match status" value="2"/>
</dbReference>
<evidence type="ECO:0000259" key="7">
    <source>
        <dbReference type="Pfam" id="PF00291"/>
    </source>
</evidence>